<name>A0ACD6A683_AVESA</name>
<dbReference type="Proteomes" id="UP001732700">
    <property type="component" value="Chromosome 7C"/>
</dbReference>
<proteinExistence type="predicted"/>
<evidence type="ECO:0000313" key="1">
    <source>
        <dbReference type="EnsemblPlants" id="AVESA.00010b.r2.7CG0704660.1.CDS"/>
    </source>
</evidence>
<protein>
    <submittedName>
        <fullName evidence="1">Uncharacterized protein</fullName>
    </submittedName>
</protein>
<evidence type="ECO:0000313" key="2">
    <source>
        <dbReference type="Proteomes" id="UP001732700"/>
    </source>
</evidence>
<reference evidence="1" key="1">
    <citation type="submission" date="2021-05" db="EMBL/GenBank/DDBJ databases">
        <authorList>
            <person name="Scholz U."/>
            <person name="Mascher M."/>
            <person name="Fiebig A."/>
        </authorList>
    </citation>
    <scope>NUCLEOTIDE SEQUENCE [LARGE SCALE GENOMIC DNA]</scope>
</reference>
<keyword evidence="2" id="KW-1185">Reference proteome</keyword>
<dbReference type="EnsemblPlants" id="AVESA.00010b.r2.7CG0704660.1">
    <property type="protein sequence ID" value="AVESA.00010b.r2.7CG0704660.1.CDS"/>
    <property type="gene ID" value="AVESA.00010b.r2.7CG0704660"/>
</dbReference>
<sequence>MPSYLAMKMDPADTASEALQALIQSDLRELSTATRKLANDAIVLGGGLGFGTSLFKWLALIAALYLLLLDRTNWKTNMLTVLLVPYMFFILPDALFEVFRGEVSYWISFVVVLLELFCRKHLPAWLELPGSVILLTVVAPSLFADTFRNDFVGVGICLLIGCYLLQEHIKASGGFRAAFSKANGVSNTAGIVLLFVYPVWAFVLYLL</sequence>
<organism evidence="1 2">
    <name type="scientific">Avena sativa</name>
    <name type="common">Oat</name>
    <dbReference type="NCBI Taxonomy" id="4498"/>
    <lineage>
        <taxon>Eukaryota</taxon>
        <taxon>Viridiplantae</taxon>
        <taxon>Streptophyta</taxon>
        <taxon>Embryophyta</taxon>
        <taxon>Tracheophyta</taxon>
        <taxon>Spermatophyta</taxon>
        <taxon>Magnoliopsida</taxon>
        <taxon>Liliopsida</taxon>
        <taxon>Poales</taxon>
        <taxon>Poaceae</taxon>
        <taxon>BOP clade</taxon>
        <taxon>Pooideae</taxon>
        <taxon>Poodae</taxon>
        <taxon>Poeae</taxon>
        <taxon>Poeae Chloroplast Group 1 (Aveneae type)</taxon>
        <taxon>Aveninae</taxon>
        <taxon>Avena</taxon>
    </lineage>
</organism>
<accession>A0ACD6A683</accession>
<reference evidence="1" key="2">
    <citation type="submission" date="2025-09" db="UniProtKB">
        <authorList>
            <consortium name="EnsemblPlants"/>
        </authorList>
    </citation>
    <scope>IDENTIFICATION</scope>
</reference>